<keyword evidence="7" id="KW-0255">Endonuclease</keyword>
<dbReference type="InterPro" id="IPR005135">
    <property type="entry name" value="Endo/exonuclease/phosphatase"/>
</dbReference>
<dbReference type="PANTHER" id="PTHR22748:SF11">
    <property type="entry name" value="OS07G0184032 PROTEIN"/>
    <property type="match status" value="1"/>
</dbReference>
<dbReference type="Pfam" id="PF03372">
    <property type="entry name" value="Exo_endo_phos"/>
    <property type="match status" value="1"/>
</dbReference>
<feature type="domain" description="Endonuclease/exonuclease/phosphatase" evidence="6">
    <location>
        <begin position="8"/>
        <end position="233"/>
    </location>
</feature>
<dbReference type="EMBL" id="LXQA010067276">
    <property type="protein sequence ID" value="MCI07963.1"/>
    <property type="molecule type" value="Genomic_DNA"/>
</dbReference>
<keyword evidence="3" id="KW-0479">Metal-binding</keyword>
<keyword evidence="7" id="KW-0540">Nuclease</keyword>
<comment type="cofactor">
    <cofactor evidence="1">
        <name>Mg(2+)</name>
        <dbReference type="ChEBI" id="CHEBI:18420"/>
    </cofactor>
</comment>
<name>A0A392P7B3_9FABA</name>
<protein>
    <submittedName>
        <fullName evidence="7">Endonuclease/exonuclease/phosphatase family protein</fullName>
    </submittedName>
</protein>
<keyword evidence="4" id="KW-0378">Hydrolase</keyword>
<comment type="caution">
    <text evidence="7">The sequence shown here is derived from an EMBL/GenBank/DDBJ whole genome shotgun (WGS) entry which is preliminary data.</text>
</comment>
<dbReference type="PANTHER" id="PTHR22748">
    <property type="entry name" value="AP ENDONUCLEASE"/>
    <property type="match status" value="1"/>
</dbReference>
<comment type="similarity">
    <text evidence="2">Belongs to the DNA repair enzymes AP/ExoA family.</text>
</comment>
<feature type="non-terminal residue" evidence="7">
    <location>
        <position position="239"/>
    </location>
</feature>
<dbReference type="GO" id="GO:0008081">
    <property type="term" value="F:phosphoric diester hydrolase activity"/>
    <property type="evidence" value="ECO:0007669"/>
    <property type="project" value="TreeGrafter"/>
</dbReference>
<evidence type="ECO:0000256" key="1">
    <source>
        <dbReference type="ARBA" id="ARBA00001946"/>
    </source>
</evidence>
<dbReference type="InterPro" id="IPR004808">
    <property type="entry name" value="AP_endonuc_1"/>
</dbReference>
<sequence>MFPMIVSSINIRGLGGRVKRGLIKDLVKKEKIDFLAIQETKLEAVSDSLCFSLWGSEDCLWMSLPSEGNSGGILSIWCKSSSSLIFNFSGEGFVGVCLEWGVQKQIYFVVNVYSKCDLAGKRRLWNTLLMSKQGFGGGAWCVIGDFNAVLNREERRGVNDTSFQSSPSEMVEFEAFVNSMDLVDLPVLVRKFTWFHPNGRTMSRIDRALVSEEWILSSGHPSLWILPRAVSDHCPLVMR</sequence>
<dbReference type="GO" id="GO:0005634">
    <property type="term" value="C:nucleus"/>
    <property type="evidence" value="ECO:0007669"/>
    <property type="project" value="TreeGrafter"/>
</dbReference>
<keyword evidence="5" id="KW-0460">Magnesium</keyword>
<evidence type="ECO:0000259" key="6">
    <source>
        <dbReference type="Pfam" id="PF03372"/>
    </source>
</evidence>
<reference evidence="7 8" key="1">
    <citation type="journal article" date="2018" name="Front. Plant Sci.">
        <title>Red Clover (Trifolium pratense) and Zigzag Clover (T. medium) - A Picture of Genomic Similarities and Differences.</title>
        <authorList>
            <person name="Dluhosova J."/>
            <person name="Istvanek J."/>
            <person name="Nedelnik J."/>
            <person name="Repkova J."/>
        </authorList>
    </citation>
    <scope>NUCLEOTIDE SEQUENCE [LARGE SCALE GENOMIC DNA]</scope>
    <source>
        <strain evidence="8">cv. 10/8</strain>
        <tissue evidence="7">Leaf</tissue>
    </source>
</reference>
<evidence type="ECO:0000256" key="3">
    <source>
        <dbReference type="ARBA" id="ARBA00022723"/>
    </source>
</evidence>
<dbReference type="GO" id="GO:0008311">
    <property type="term" value="F:double-stranded DNA 3'-5' DNA exonuclease activity"/>
    <property type="evidence" value="ECO:0007669"/>
    <property type="project" value="TreeGrafter"/>
</dbReference>
<keyword evidence="7" id="KW-0269">Exonuclease</keyword>
<evidence type="ECO:0000313" key="7">
    <source>
        <dbReference type="EMBL" id="MCI07963.1"/>
    </source>
</evidence>
<proteinExistence type="inferred from homology"/>
<dbReference type="GO" id="GO:0046872">
    <property type="term" value="F:metal ion binding"/>
    <property type="evidence" value="ECO:0007669"/>
    <property type="project" value="UniProtKB-KW"/>
</dbReference>
<dbReference type="Gene3D" id="3.60.10.10">
    <property type="entry name" value="Endonuclease/exonuclease/phosphatase"/>
    <property type="match status" value="1"/>
</dbReference>
<evidence type="ECO:0000256" key="2">
    <source>
        <dbReference type="ARBA" id="ARBA00007092"/>
    </source>
</evidence>
<evidence type="ECO:0000256" key="4">
    <source>
        <dbReference type="ARBA" id="ARBA00022801"/>
    </source>
</evidence>
<accession>A0A392P7B3</accession>
<dbReference type="GO" id="GO:0003906">
    <property type="term" value="F:DNA-(apurinic or apyrimidinic site) endonuclease activity"/>
    <property type="evidence" value="ECO:0007669"/>
    <property type="project" value="TreeGrafter"/>
</dbReference>
<evidence type="ECO:0000256" key="5">
    <source>
        <dbReference type="ARBA" id="ARBA00022842"/>
    </source>
</evidence>
<dbReference type="Proteomes" id="UP000265520">
    <property type="component" value="Unassembled WGS sequence"/>
</dbReference>
<organism evidence="7 8">
    <name type="scientific">Trifolium medium</name>
    <dbReference type="NCBI Taxonomy" id="97028"/>
    <lineage>
        <taxon>Eukaryota</taxon>
        <taxon>Viridiplantae</taxon>
        <taxon>Streptophyta</taxon>
        <taxon>Embryophyta</taxon>
        <taxon>Tracheophyta</taxon>
        <taxon>Spermatophyta</taxon>
        <taxon>Magnoliopsida</taxon>
        <taxon>eudicotyledons</taxon>
        <taxon>Gunneridae</taxon>
        <taxon>Pentapetalae</taxon>
        <taxon>rosids</taxon>
        <taxon>fabids</taxon>
        <taxon>Fabales</taxon>
        <taxon>Fabaceae</taxon>
        <taxon>Papilionoideae</taxon>
        <taxon>50 kb inversion clade</taxon>
        <taxon>NPAAA clade</taxon>
        <taxon>Hologalegina</taxon>
        <taxon>IRL clade</taxon>
        <taxon>Trifolieae</taxon>
        <taxon>Trifolium</taxon>
    </lineage>
</organism>
<dbReference type="GO" id="GO:0006284">
    <property type="term" value="P:base-excision repair"/>
    <property type="evidence" value="ECO:0007669"/>
    <property type="project" value="TreeGrafter"/>
</dbReference>
<dbReference type="SUPFAM" id="SSF56219">
    <property type="entry name" value="DNase I-like"/>
    <property type="match status" value="1"/>
</dbReference>
<dbReference type="InterPro" id="IPR036691">
    <property type="entry name" value="Endo/exonu/phosph_ase_sf"/>
</dbReference>
<dbReference type="AlphaFoldDB" id="A0A392P7B3"/>
<evidence type="ECO:0000313" key="8">
    <source>
        <dbReference type="Proteomes" id="UP000265520"/>
    </source>
</evidence>
<keyword evidence="8" id="KW-1185">Reference proteome</keyword>